<keyword evidence="4 6" id="KW-0807">Transducer</keyword>
<dbReference type="InterPro" id="IPR004090">
    <property type="entry name" value="Chemotax_Me-accpt_rcpt"/>
</dbReference>
<dbReference type="FunFam" id="1.10.287.950:FF:000001">
    <property type="entry name" value="Methyl-accepting chemotaxis sensory transducer"/>
    <property type="match status" value="1"/>
</dbReference>
<dbReference type="Pfam" id="PF00672">
    <property type="entry name" value="HAMP"/>
    <property type="match status" value="1"/>
</dbReference>
<evidence type="ECO:0000259" key="9">
    <source>
        <dbReference type="PROSITE" id="PS50885"/>
    </source>
</evidence>
<keyword evidence="3 7" id="KW-0472">Membrane</keyword>
<dbReference type="InterPro" id="IPR024478">
    <property type="entry name" value="HlyB_4HB_MCP"/>
</dbReference>
<evidence type="ECO:0000256" key="1">
    <source>
        <dbReference type="ARBA" id="ARBA00004236"/>
    </source>
</evidence>
<evidence type="ECO:0000259" key="8">
    <source>
        <dbReference type="PROSITE" id="PS50111"/>
    </source>
</evidence>
<feature type="transmembrane region" description="Helical" evidence="7">
    <location>
        <begin position="186"/>
        <end position="205"/>
    </location>
</feature>
<dbReference type="GO" id="GO:0007165">
    <property type="term" value="P:signal transduction"/>
    <property type="evidence" value="ECO:0007669"/>
    <property type="project" value="UniProtKB-KW"/>
</dbReference>
<evidence type="ECO:0000256" key="4">
    <source>
        <dbReference type="ARBA" id="ARBA00023224"/>
    </source>
</evidence>
<dbReference type="eggNOG" id="COG0840">
    <property type="taxonomic scope" value="Bacteria"/>
</dbReference>
<dbReference type="InterPro" id="IPR004089">
    <property type="entry name" value="MCPsignal_dom"/>
</dbReference>
<reference evidence="10 11" key="1">
    <citation type="journal article" date="2014" name="Genome Announc.">
        <title>Draft Genome Sequence of Paenibacillus pini JCM 16418T, Isolated from the Rhizosphere of Pine Tree.</title>
        <authorList>
            <person name="Yuki M."/>
            <person name="Oshima K."/>
            <person name="Suda W."/>
            <person name="Oshida Y."/>
            <person name="Kitamura K."/>
            <person name="Iida Y."/>
            <person name="Hattori M."/>
            <person name="Ohkuma M."/>
        </authorList>
    </citation>
    <scope>NUCLEOTIDE SEQUENCE [LARGE SCALE GENOMIC DNA]</scope>
    <source>
        <strain evidence="10 11">JCM 16418</strain>
    </source>
</reference>
<dbReference type="GO" id="GO:0006935">
    <property type="term" value="P:chemotaxis"/>
    <property type="evidence" value="ECO:0007669"/>
    <property type="project" value="InterPro"/>
</dbReference>
<evidence type="ECO:0000313" key="10">
    <source>
        <dbReference type="EMBL" id="GAF08779.1"/>
    </source>
</evidence>
<gene>
    <name evidence="10" type="ORF">JCM16418_2884</name>
</gene>
<dbReference type="Pfam" id="PF00015">
    <property type="entry name" value="MCPsignal"/>
    <property type="match status" value="1"/>
</dbReference>
<evidence type="ECO:0000256" key="5">
    <source>
        <dbReference type="ARBA" id="ARBA00029447"/>
    </source>
</evidence>
<evidence type="ECO:0000256" key="3">
    <source>
        <dbReference type="ARBA" id="ARBA00023136"/>
    </source>
</evidence>
<dbReference type="PROSITE" id="PS50885">
    <property type="entry name" value="HAMP"/>
    <property type="match status" value="1"/>
</dbReference>
<dbReference type="Proteomes" id="UP000019364">
    <property type="component" value="Unassembled WGS sequence"/>
</dbReference>
<dbReference type="SUPFAM" id="SSF58104">
    <property type="entry name" value="Methyl-accepting chemotaxis protein (MCP) signaling domain"/>
    <property type="match status" value="1"/>
</dbReference>
<dbReference type="Pfam" id="PF12729">
    <property type="entry name" value="4HB_MCP_1"/>
    <property type="match status" value="1"/>
</dbReference>
<comment type="similarity">
    <text evidence="5">Belongs to the methyl-accepting chemotaxis (MCP) protein family.</text>
</comment>
<comment type="caution">
    <text evidence="10">The sequence shown here is derived from an EMBL/GenBank/DDBJ whole genome shotgun (WGS) entry which is preliminary data.</text>
</comment>
<dbReference type="Gene3D" id="6.10.340.10">
    <property type="match status" value="1"/>
</dbReference>
<name>W7Z2V8_9BACL</name>
<evidence type="ECO:0000256" key="2">
    <source>
        <dbReference type="ARBA" id="ARBA00022475"/>
    </source>
</evidence>
<keyword evidence="7" id="KW-1133">Transmembrane helix</keyword>
<dbReference type="PRINTS" id="PR00260">
    <property type="entry name" value="CHEMTRNSDUCR"/>
</dbReference>
<dbReference type="SMART" id="SM00304">
    <property type="entry name" value="HAMP"/>
    <property type="match status" value="1"/>
</dbReference>
<accession>W7Z2V8</accession>
<evidence type="ECO:0000256" key="7">
    <source>
        <dbReference type="SAM" id="Phobius"/>
    </source>
</evidence>
<dbReference type="AlphaFoldDB" id="W7Z2V8"/>
<proteinExistence type="inferred from homology"/>
<evidence type="ECO:0000256" key="6">
    <source>
        <dbReference type="PROSITE-ProRule" id="PRU00284"/>
    </source>
</evidence>
<comment type="subcellular location">
    <subcellularLocation>
        <location evidence="1">Cell membrane</location>
    </subcellularLocation>
</comment>
<dbReference type="GO" id="GO:0005886">
    <property type="term" value="C:plasma membrane"/>
    <property type="evidence" value="ECO:0007669"/>
    <property type="project" value="UniProtKB-SubCell"/>
</dbReference>
<evidence type="ECO:0000313" key="11">
    <source>
        <dbReference type="Proteomes" id="UP000019364"/>
    </source>
</evidence>
<dbReference type="SMART" id="SM00283">
    <property type="entry name" value="MA"/>
    <property type="match status" value="1"/>
</dbReference>
<organism evidence="10 11">
    <name type="scientific">Paenibacillus pini JCM 16418</name>
    <dbReference type="NCBI Taxonomy" id="1236976"/>
    <lineage>
        <taxon>Bacteria</taxon>
        <taxon>Bacillati</taxon>
        <taxon>Bacillota</taxon>
        <taxon>Bacilli</taxon>
        <taxon>Bacillales</taxon>
        <taxon>Paenibacillaceae</taxon>
        <taxon>Paenibacillus</taxon>
    </lineage>
</organism>
<dbReference type="CDD" id="cd06225">
    <property type="entry name" value="HAMP"/>
    <property type="match status" value="1"/>
</dbReference>
<keyword evidence="11" id="KW-1185">Reference proteome</keyword>
<dbReference type="Gene3D" id="1.10.287.950">
    <property type="entry name" value="Methyl-accepting chemotaxis protein"/>
    <property type="match status" value="1"/>
</dbReference>
<dbReference type="STRING" id="1236976.JCM16418_2884"/>
<dbReference type="EMBL" id="BAVZ01000008">
    <property type="protein sequence ID" value="GAF08779.1"/>
    <property type="molecule type" value="Genomic_DNA"/>
</dbReference>
<feature type="domain" description="HAMP" evidence="9">
    <location>
        <begin position="206"/>
        <end position="259"/>
    </location>
</feature>
<protein>
    <submittedName>
        <fullName evidence="10">McpA protein</fullName>
    </submittedName>
</protein>
<sequence>MKLTIGKKLIGSFLIIAILLGITSSISTYYLRKIDDSSSDLIQRRVVILSNVQKINKNVSVEFSRLRGYMLTQDKSSLEGLNGAYDIVSGLIQETLKMTQMKDLKAGLQELDQINHKFKQNYDQLITMYATNQPSNEIIDYYKKEVVPVGSQLEPITNKLEDEQLQSMKEASTKNTSIVKKAIKNVMLLSLIAIVLAIVIGYLTSRVISRPIKRMAGIAERIAQGDLTTEDVRMTRKDEIGDLAISFNQMSGNLRRLIEQISNSSEHVASSSAELTANAEQSSQASDSIALTLQDVTASAEMQSNSVSESVQAIHEMSSGIEQIASSAQVASSLTVQTSQRALEGNEIIQSTVKQINSIHETMEHLVGAVTEMEGNSKEIERIVTVITQIAAQTNLLALNAAIEAARAGEHGRGFAVVAGEVRKLAEQSSQSAKQIVGLVATIKNHTHLVVESVEVGVKEVDEGIRVVRIAGEIFDEIKKDIDEVSDQVQDVSASSQQISASSEQVLKAIEVISEGSKSVALQSQNVAASTEEQLASMEEITSSASILANMAEDLQKAVGKFKV</sequence>
<dbReference type="RefSeq" id="WP_036649546.1">
    <property type="nucleotide sequence ID" value="NZ_BAVZ01000008.1"/>
</dbReference>
<dbReference type="CDD" id="cd11386">
    <property type="entry name" value="MCP_signal"/>
    <property type="match status" value="1"/>
</dbReference>
<keyword evidence="2" id="KW-1003">Cell membrane</keyword>
<dbReference type="GO" id="GO:0004888">
    <property type="term" value="F:transmembrane signaling receptor activity"/>
    <property type="evidence" value="ECO:0007669"/>
    <property type="project" value="InterPro"/>
</dbReference>
<feature type="domain" description="Methyl-accepting transducer" evidence="8">
    <location>
        <begin position="278"/>
        <end position="514"/>
    </location>
</feature>
<dbReference type="PANTHER" id="PTHR32089:SF112">
    <property type="entry name" value="LYSOZYME-LIKE PROTEIN-RELATED"/>
    <property type="match status" value="1"/>
</dbReference>
<dbReference type="PROSITE" id="PS50111">
    <property type="entry name" value="CHEMOTAXIS_TRANSDUC_2"/>
    <property type="match status" value="1"/>
</dbReference>
<keyword evidence="7" id="KW-0812">Transmembrane</keyword>
<dbReference type="PANTHER" id="PTHR32089">
    <property type="entry name" value="METHYL-ACCEPTING CHEMOTAXIS PROTEIN MCPB"/>
    <property type="match status" value="1"/>
</dbReference>
<dbReference type="InterPro" id="IPR003660">
    <property type="entry name" value="HAMP_dom"/>
</dbReference>